<keyword evidence="6 9" id="KW-0811">Translocation</keyword>
<evidence type="ECO:0000256" key="8">
    <source>
        <dbReference type="ARBA" id="ARBA00023242"/>
    </source>
</evidence>
<feature type="domain" description="UV-stimulated scaffold protein A C-terminal" evidence="12">
    <location>
        <begin position="302"/>
        <end position="411"/>
    </location>
</feature>
<feature type="region of interest" description="Disordered" evidence="11">
    <location>
        <begin position="482"/>
        <end position="503"/>
    </location>
</feature>
<feature type="region of interest" description="Disordered" evidence="11">
    <location>
        <begin position="70"/>
        <end position="96"/>
    </location>
</feature>
<keyword evidence="3 9" id="KW-0813">Transport</keyword>
<proteinExistence type="inferred from homology"/>
<dbReference type="GO" id="GO:0006606">
    <property type="term" value="P:protein import into nucleus"/>
    <property type="evidence" value="ECO:0007669"/>
    <property type="project" value="TreeGrafter"/>
</dbReference>
<dbReference type="WBParaSite" id="maker-unitig_16011-snap-gene-0.2-mRNA-1">
    <property type="protein sequence ID" value="maker-unitig_16011-snap-gene-0.2-mRNA-1"/>
    <property type="gene ID" value="maker-unitig_16011-snap-gene-0.2"/>
</dbReference>
<evidence type="ECO:0000256" key="9">
    <source>
        <dbReference type="RuleBase" id="RU365073"/>
    </source>
</evidence>
<feature type="compositionally biased region" description="Low complexity" evidence="11">
    <location>
        <begin position="412"/>
        <end position="433"/>
    </location>
</feature>
<name>A0A1I8F3V2_9PLAT</name>
<keyword evidence="8 9" id="KW-0539">Nucleus</keyword>
<evidence type="ECO:0000259" key="12">
    <source>
        <dbReference type="Pfam" id="PF09740"/>
    </source>
</evidence>
<keyword evidence="4 9" id="KW-0509">mRNA transport</keyword>
<comment type="subunit">
    <text evidence="9">Component of the nuclear pore complex (NPC).</text>
</comment>
<keyword evidence="9" id="KW-0472">Membrane</keyword>
<evidence type="ECO:0000256" key="7">
    <source>
        <dbReference type="ARBA" id="ARBA00023132"/>
    </source>
</evidence>
<reference evidence="14" key="1">
    <citation type="submission" date="2016-11" db="UniProtKB">
        <authorList>
            <consortium name="WormBaseParasite"/>
        </authorList>
    </citation>
    <scope>IDENTIFICATION</scope>
</reference>
<dbReference type="PANTHER" id="PTHR13373:SF21">
    <property type="entry name" value="NUCLEAR PORE COMPLEX PROTEIN NUP85"/>
    <property type="match status" value="1"/>
</dbReference>
<keyword evidence="13" id="KW-1185">Reference proteome</keyword>
<dbReference type="GO" id="GO:0017056">
    <property type="term" value="F:structural constituent of nuclear pore"/>
    <property type="evidence" value="ECO:0007669"/>
    <property type="project" value="TreeGrafter"/>
</dbReference>
<sequence length="1293" mass="140118">SRLSQVRSRLAAAAEQRQAEARRLAEKKRDLLDEARRQFQDEEAELNACLATVANCLELLVPRPEEFDVNSLTSGRVTGDADSIDDAEDDTDADFDGATEDERRRLHGIVSCSATAAAASAASSTSTLQLRLARPTVRETPDNAELVEALATRSGQLRKKLRPRLARWLALADRCGGLQDGSDSSSDQQLRAQLADLLARADRLLGQAASLRILRQPAGDRQPHLSDDVDGDNLTDDDDESTTDFEAVEKKEGFETEAEEAPASASKPSSAASRPAASSTSASTTMAAASSASATESTKSSAVPTVPFGLDLLHWGAKDAAAELSSATIGYRMDDGGHSFGYRPLDGDEAFEISGSRHILTMRTMVYSKPEEPVRWACRHPLPGGGVCARMDRLKCPFHGRILPRDEAGQLTAAAATSASAAEPSGSQSQSQSPKKKAAVKRKKQPQWTADSATADGTGGLVDIRALVDTPRSRLAARVASKAALRRAAEDEEARRRRKNAGEIRRPVPVHEIKAATRNCRSPAVMFQGEAASSQQPESSVALPLPTVEAGCQLGAAWSSLGAVVTVFKAAAAASSRPAVAAASSGHLLECRWSTEFHDCDTLRRLAAESHRVFLTCQRLGDASVGSSAETREALLRCSKEYRALMHDCASELMDSAAAATDEPEAAAFLENQSQLLAACQILWHLVEILWVAPRYQSAAAAPQILLELVDWARLHCPQPADRWIAELLESANATDAPELHQRFWDSLYLLVLQGRTVDARNLLSQHSQAGRQQQLKDAMELLNMPKYSFVRDSQSVRKFDVAHCLWQKDVRVRLEAGLFAAHPQLELLVELLAGDEDAFARPEIVGLCDSWYQLLLARLLLTNPTGSLDCLGREAPEAEALYKRDRPSQRDGDGDGLLDGVLVRLLFDGQVGQFLAEAAGCLGSNWWFVAHLADLLHHCLGGEVGGWQRRRVRGHSRALPYSHSMLGRAALWQLAVSYLDYCSNYGRHYQPSPHAAAATPQEALLVRVPPESQRKAEQIFAACHARGLLDSANTVARTVARRALDKGCLGNALTWAIRARDPRLVAAIADKFLLGAGGDSAGLARAASADALDCLATSALLSNRMAFLCQYKLFHDRVSAGQLAEAADVAAQLLSSRMIPRRYWLSLLQDCLPLLELRHQAVFTSAQLFDLMHALAELRQADCAPAERLSVVQASLSDALRRAMIDENFHYSSASSSLMELMLACRFSASANSRHRSWLLRRVSMATHSAGAESSDWFRGSAGGQQQVPDSLQQLDQGLEAGLHDVLDEACG</sequence>
<keyword evidence="10" id="KW-0175">Coiled coil</keyword>
<accession>A0A1I8F3V2</accession>
<evidence type="ECO:0000256" key="2">
    <source>
        <dbReference type="ARBA" id="ARBA00005573"/>
    </source>
</evidence>
<feature type="region of interest" description="Disordered" evidence="11">
    <location>
        <begin position="410"/>
        <end position="456"/>
    </location>
</feature>
<evidence type="ECO:0000256" key="5">
    <source>
        <dbReference type="ARBA" id="ARBA00022927"/>
    </source>
</evidence>
<feature type="compositionally biased region" description="Acidic residues" evidence="11">
    <location>
        <begin position="228"/>
        <end position="243"/>
    </location>
</feature>
<comment type="subcellular location">
    <subcellularLocation>
        <location evidence="1 9">Nucleus</location>
        <location evidence="1 9">Nuclear pore complex</location>
    </subcellularLocation>
</comment>
<evidence type="ECO:0000256" key="10">
    <source>
        <dbReference type="SAM" id="Coils"/>
    </source>
</evidence>
<evidence type="ECO:0000256" key="4">
    <source>
        <dbReference type="ARBA" id="ARBA00022816"/>
    </source>
</evidence>
<protein>
    <recommendedName>
        <fullName evidence="9">Nuclear pore complex protein Nup85</fullName>
    </recommendedName>
</protein>
<dbReference type="GO" id="GO:0006406">
    <property type="term" value="P:mRNA export from nucleus"/>
    <property type="evidence" value="ECO:0007669"/>
    <property type="project" value="TreeGrafter"/>
</dbReference>
<dbReference type="PANTHER" id="PTHR13373">
    <property type="entry name" value="FROUNT PROTEIN-RELATED"/>
    <property type="match status" value="1"/>
</dbReference>
<feature type="coiled-coil region" evidence="10">
    <location>
        <begin position="10"/>
        <end position="52"/>
    </location>
</feature>
<feature type="compositionally biased region" description="Acidic residues" evidence="11">
    <location>
        <begin position="82"/>
        <end position="96"/>
    </location>
</feature>
<evidence type="ECO:0000256" key="3">
    <source>
        <dbReference type="ARBA" id="ARBA00022448"/>
    </source>
</evidence>
<feature type="compositionally biased region" description="Basic residues" evidence="11">
    <location>
        <begin position="434"/>
        <end position="445"/>
    </location>
</feature>
<comment type="function">
    <text evidence="9">Functions as a component of the nuclear pore complex (NPC).</text>
</comment>
<dbReference type="GO" id="GO:0045893">
    <property type="term" value="P:positive regulation of DNA-templated transcription"/>
    <property type="evidence" value="ECO:0007669"/>
    <property type="project" value="TreeGrafter"/>
</dbReference>
<evidence type="ECO:0000256" key="1">
    <source>
        <dbReference type="ARBA" id="ARBA00004567"/>
    </source>
</evidence>
<feature type="region of interest" description="Disordered" evidence="11">
    <location>
        <begin position="215"/>
        <end position="282"/>
    </location>
</feature>
<dbReference type="Pfam" id="PF09740">
    <property type="entry name" value="DUF2043"/>
    <property type="match status" value="1"/>
</dbReference>
<dbReference type="InterPro" id="IPR049431">
    <property type="entry name" value="UVSSA_C"/>
</dbReference>
<evidence type="ECO:0000313" key="13">
    <source>
        <dbReference type="Proteomes" id="UP000095280"/>
    </source>
</evidence>
<feature type="compositionally biased region" description="Basic and acidic residues" evidence="11">
    <location>
        <begin position="487"/>
        <end position="503"/>
    </location>
</feature>
<dbReference type="Pfam" id="PF07575">
    <property type="entry name" value="Nucleopor_Nup85"/>
    <property type="match status" value="1"/>
</dbReference>
<comment type="similarity">
    <text evidence="2 9">Belongs to the nucleoporin Nup85 family.</text>
</comment>
<evidence type="ECO:0000313" key="14">
    <source>
        <dbReference type="WBParaSite" id="maker-unitig_16011-snap-gene-0.2-mRNA-1"/>
    </source>
</evidence>
<organism evidence="13 14">
    <name type="scientific">Macrostomum lignano</name>
    <dbReference type="NCBI Taxonomy" id="282301"/>
    <lineage>
        <taxon>Eukaryota</taxon>
        <taxon>Metazoa</taxon>
        <taxon>Spiralia</taxon>
        <taxon>Lophotrochozoa</taxon>
        <taxon>Platyhelminthes</taxon>
        <taxon>Rhabditophora</taxon>
        <taxon>Macrostomorpha</taxon>
        <taxon>Macrostomida</taxon>
        <taxon>Macrostomidae</taxon>
        <taxon>Macrostomum</taxon>
    </lineage>
</organism>
<dbReference type="GO" id="GO:0031965">
    <property type="term" value="C:nuclear membrane"/>
    <property type="evidence" value="ECO:0007669"/>
    <property type="project" value="UniProtKB-UniRule"/>
</dbReference>
<dbReference type="InterPro" id="IPR011502">
    <property type="entry name" value="Nucleoporin_Nup85"/>
</dbReference>
<dbReference type="GO" id="GO:0031080">
    <property type="term" value="C:nuclear pore outer ring"/>
    <property type="evidence" value="ECO:0007669"/>
    <property type="project" value="TreeGrafter"/>
</dbReference>
<dbReference type="Proteomes" id="UP000095280">
    <property type="component" value="Unplaced"/>
</dbReference>
<feature type="compositionally biased region" description="Low complexity" evidence="11">
    <location>
        <begin position="261"/>
        <end position="282"/>
    </location>
</feature>
<keyword evidence="5 9" id="KW-0653">Protein transport</keyword>
<evidence type="ECO:0000256" key="6">
    <source>
        <dbReference type="ARBA" id="ARBA00023010"/>
    </source>
</evidence>
<keyword evidence="7 9" id="KW-0906">Nuclear pore complex</keyword>
<evidence type="ECO:0000256" key="11">
    <source>
        <dbReference type="SAM" id="MobiDB-lite"/>
    </source>
</evidence>